<accession>A0A9D7SA29</accession>
<dbReference type="Proteomes" id="UP000808349">
    <property type="component" value="Unassembled WGS sequence"/>
</dbReference>
<organism evidence="1 2">
    <name type="scientific">Candidatus Defluviibacterium haderslevense</name>
    <dbReference type="NCBI Taxonomy" id="2981993"/>
    <lineage>
        <taxon>Bacteria</taxon>
        <taxon>Pseudomonadati</taxon>
        <taxon>Bacteroidota</taxon>
        <taxon>Saprospiria</taxon>
        <taxon>Saprospirales</taxon>
        <taxon>Saprospiraceae</taxon>
        <taxon>Candidatus Defluviibacterium</taxon>
    </lineage>
</organism>
<reference evidence="1 2" key="1">
    <citation type="submission" date="2020-10" db="EMBL/GenBank/DDBJ databases">
        <title>Connecting structure to function with the recovery of over 1000 high-quality activated sludge metagenome-assembled genomes encoding full-length rRNA genes using long-read sequencing.</title>
        <authorList>
            <person name="Singleton C.M."/>
            <person name="Petriglieri F."/>
            <person name="Kristensen J.M."/>
            <person name="Kirkegaard R.H."/>
            <person name="Michaelsen T.Y."/>
            <person name="Andersen M.H."/>
            <person name="Karst S.M."/>
            <person name="Dueholm M.S."/>
            <person name="Nielsen P.H."/>
            <person name="Albertsen M."/>
        </authorList>
    </citation>
    <scope>NUCLEOTIDE SEQUENCE [LARGE SCALE GENOMIC DNA]</scope>
    <source>
        <strain evidence="1">Ribe_18-Q3-R11-54_BAT3C.373</strain>
    </source>
</reference>
<dbReference type="EMBL" id="JADKFW010000004">
    <property type="protein sequence ID" value="MBK9717499.1"/>
    <property type="molecule type" value="Genomic_DNA"/>
</dbReference>
<sequence>MKKIIIAYPVQDLTVARYLAARDLDYIGIDLDSRDVVQNEYFINQLRNWIEGPKLIGFTEHLGTLHNQSYSILDDIFIKPSFLISGPNQIDLVDHEENPFIFRKTKEQFDQLSDVQKKVAIVLVKDAYHLHEINGNLGWMVDPGHEEITGICDFDALDALLDDLN</sequence>
<comment type="caution">
    <text evidence="1">The sequence shown here is derived from an EMBL/GenBank/DDBJ whole genome shotgun (WGS) entry which is preliminary data.</text>
</comment>
<gene>
    <name evidence="1" type="ORF">IPO85_08300</name>
</gene>
<name>A0A9D7SA29_9BACT</name>
<proteinExistence type="predicted"/>
<dbReference type="AlphaFoldDB" id="A0A9D7SA29"/>
<protein>
    <submittedName>
        <fullName evidence="1">Uncharacterized protein</fullName>
    </submittedName>
</protein>
<evidence type="ECO:0000313" key="2">
    <source>
        <dbReference type="Proteomes" id="UP000808349"/>
    </source>
</evidence>
<evidence type="ECO:0000313" key="1">
    <source>
        <dbReference type="EMBL" id="MBK9717499.1"/>
    </source>
</evidence>